<accession>B6AM42</accession>
<organism evidence="1">
    <name type="scientific">Leptospirillum sp. Group II '5-way CG'</name>
    <dbReference type="NCBI Taxonomy" id="419541"/>
    <lineage>
        <taxon>Bacteria</taxon>
        <taxon>Pseudomonadati</taxon>
        <taxon>Nitrospirota</taxon>
        <taxon>Nitrospiria</taxon>
        <taxon>Nitrospirales</taxon>
        <taxon>Nitrospiraceae</taxon>
        <taxon>Leptospirillum</taxon>
    </lineage>
</organism>
<dbReference type="EMBL" id="DS995259">
    <property type="protein sequence ID" value="EDZ39549.1"/>
    <property type="molecule type" value="Genomic_DNA"/>
</dbReference>
<proteinExistence type="predicted"/>
<reference evidence="1" key="1">
    <citation type="journal article" date="2004" name="Nature">
        <title>Community structure and metabolism through reconstruction of microbial genomes from the environment.</title>
        <authorList>
            <person name="Tyson G.W."/>
            <person name="Chapman J."/>
            <person name="Hugenholtz P."/>
            <person name="Allen E.E."/>
            <person name="Ram R.J."/>
            <person name="Richardson P.M."/>
            <person name="Solovyev V.V."/>
            <person name="Rubin E.M."/>
            <person name="Rokhsar D.S."/>
            <person name="Banfield J.F."/>
        </authorList>
    </citation>
    <scope>NUCLEOTIDE SEQUENCE [LARGE SCALE GENOMIC DNA]</scope>
</reference>
<dbReference type="AlphaFoldDB" id="B6AM42"/>
<gene>
    <name evidence="1" type="ORF">CGL2_11277187</name>
</gene>
<reference evidence="1" key="2">
    <citation type="journal article" date="2008" name="PLoS Biol.">
        <title>Population genomic analysis of strain variation in Leptospirillum group II bacteria involved in acid mine drainage formation.</title>
        <authorList>
            <person name="Simmons S.L."/>
            <person name="Dibartolo G."/>
            <person name="Denef V.J."/>
            <person name="Goltsman D.S."/>
            <person name="Thelen M.P."/>
            <person name="Banfield J.F."/>
        </authorList>
    </citation>
    <scope>NUCLEOTIDE SEQUENCE [LARGE SCALE GENOMIC DNA]</scope>
</reference>
<evidence type="ECO:0000313" key="1">
    <source>
        <dbReference type="EMBL" id="EDZ39549.1"/>
    </source>
</evidence>
<protein>
    <submittedName>
        <fullName evidence="1">Uncharacterized protein</fullName>
    </submittedName>
</protein>
<name>B6AM42_9BACT</name>
<sequence>MTERPSRWYSKKWKLGISGEEGRQKSLGKFVNNSLFLIRPYHRLPPLPRIFWARDCSAFFCPPTGQWLYGERQDIYENFRER</sequence>